<dbReference type="SUPFAM" id="SSF55729">
    <property type="entry name" value="Acyl-CoA N-acyltransferases (Nat)"/>
    <property type="match status" value="1"/>
</dbReference>
<dbReference type="InterPro" id="IPR016181">
    <property type="entry name" value="Acyl_CoA_acyltransferase"/>
</dbReference>
<dbReference type="Gene3D" id="3.40.630.30">
    <property type="match status" value="1"/>
</dbReference>
<comment type="caution">
    <text evidence="2">The sequence shown here is derived from an EMBL/GenBank/DDBJ whole genome shotgun (WGS) entry which is preliminary data.</text>
</comment>
<protein>
    <recommendedName>
        <fullName evidence="1">N-acetyltransferase domain-containing protein</fullName>
    </recommendedName>
</protein>
<evidence type="ECO:0000259" key="1">
    <source>
        <dbReference type="PROSITE" id="PS51186"/>
    </source>
</evidence>
<feature type="domain" description="N-acetyltransferase" evidence="1">
    <location>
        <begin position="3"/>
        <end position="155"/>
    </location>
</feature>
<dbReference type="InterPro" id="IPR000182">
    <property type="entry name" value="GNAT_dom"/>
</dbReference>
<sequence>MALEVRRAADTERLTIERLIQLYLYDMASEHPWPLEPDGRYAYDFLDRFWQHPYLIYASGELAGFALVVRGCPITGRGDCWFMAEFFVLRSYRRQGIGVATAHQLIARHPGSWHVAVLQSNQPALAFWGRALGANRPTLSPTRFDGDDWLVHAFHT</sequence>
<name>A0A1E5XUV0_9HYPH</name>
<dbReference type="Pfam" id="PF00583">
    <property type="entry name" value="Acetyltransf_1"/>
    <property type="match status" value="1"/>
</dbReference>
<dbReference type="RefSeq" id="WP_069908480.1">
    <property type="nucleotide sequence ID" value="NZ_LAJE02000074.1"/>
</dbReference>
<reference evidence="2 3" key="1">
    <citation type="journal article" date="2015" name="Genome Announc.">
        <title>Genome Assemblies of Three Soil-Associated Devosia species: D. insulae, D. limi, and D. soli.</title>
        <authorList>
            <person name="Hassan Y.I."/>
            <person name="Lepp D."/>
            <person name="Zhou T."/>
        </authorList>
    </citation>
    <scope>NUCLEOTIDE SEQUENCE [LARGE SCALE GENOMIC DNA]</scope>
    <source>
        <strain evidence="2 3">DS-56</strain>
    </source>
</reference>
<proteinExistence type="predicted"/>
<dbReference type="EMBL" id="LAJE02000074">
    <property type="protein sequence ID" value="OEO32346.1"/>
    <property type="molecule type" value="Genomic_DNA"/>
</dbReference>
<evidence type="ECO:0000313" key="3">
    <source>
        <dbReference type="Proteomes" id="UP000095463"/>
    </source>
</evidence>
<accession>A0A1E5XUV0</accession>
<dbReference type="CDD" id="cd04301">
    <property type="entry name" value="NAT_SF"/>
    <property type="match status" value="1"/>
</dbReference>
<dbReference type="GO" id="GO:0016747">
    <property type="term" value="F:acyltransferase activity, transferring groups other than amino-acyl groups"/>
    <property type="evidence" value="ECO:0007669"/>
    <property type="project" value="InterPro"/>
</dbReference>
<organism evidence="2 3">
    <name type="scientific">Devosia insulae DS-56</name>
    <dbReference type="NCBI Taxonomy" id="1116389"/>
    <lineage>
        <taxon>Bacteria</taxon>
        <taxon>Pseudomonadati</taxon>
        <taxon>Pseudomonadota</taxon>
        <taxon>Alphaproteobacteria</taxon>
        <taxon>Hyphomicrobiales</taxon>
        <taxon>Devosiaceae</taxon>
        <taxon>Devosia</taxon>
    </lineage>
</organism>
<keyword evidence="3" id="KW-1185">Reference proteome</keyword>
<evidence type="ECO:0000313" key="2">
    <source>
        <dbReference type="EMBL" id="OEO32346.1"/>
    </source>
</evidence>
<dbReference type="OrthoDB" id="8479334at2"/>
<dbReference type="Proteomes" id="UP000095463">
    <property type="component" value="Unassembled WGS sequence"/>
</dbReference>
<gene>
    <name evidence="2" type="ORF">VW23_011935</name>
</gene>
<dbReference type="AlphaFoldDB" id="A0A1E5XUV0"/>
<dbReference type="PROSITE" id="PS51186">
    <property type="entry name" value="GNAT"/>
    <property type="match status" value="1"/>
</dbReference>